<comment type="caution">
    <text evidence="1">The sequence shown here is derived from an EMBL/GenBank/DDBJ whole genome shotgun (WGS) entry which is preliminary data.</text>
</comment>
<organism evidence="1 2">
    <name type="scientific">Streptomyces pacificus</name>
    <dbReference type="NCBI Taxonomy" id="2705029"/>
    <lineage>
        <taxon>Bacteria</taxon>
        <taxon>Bacillati</taxon>
        <taxon>Actinomycetota</taxon>
        <taxon>Actinomycetes</taxon>
        <taxon>Kitasatosporales</taxon>
        <taxon>Streptomycetaceae</taxon>
        <taxon>Streptomyces</taxon>
    </lineage>
</organism>
<reference evidence="1 2" key="1">
    <citation type="submission" date="2020-02" db="EMBL/GenBank/DDBJ databases">
        <title>Whole Genome Shotgun Sequence of Streptomyces sp. strain CWH03.</title>
        <authorList>
            <person name="Dohra H."/>
            <person name="Kodani S."/>
            <person name="Yamamura H."/>
        </authorList>
    </citation>
    <scope>NUCLEOTIDE SEQUENCE [LARGE SCALE GENOMIC DNA]</scope>
    <source>
        <strain evidence="1 2">CWH03</strain>
    </source>
</reference>
<gene>
    <name evidence="1" type="ORF">SCWH03_28400</name>
</gene>
<dbReference type="Proteomes" id="UP000484988">
    <property type="component" value="Unassembled WGS sequence"/>
</dbReference>
<keyword evidence="2" id="KW-1185">Reference proteome</keyword>
<evidence type="ECO:0000313" key="1">
    <source>
        <dbReference type="EMBL" id="GFH36609.1"/>
    </source>
</evidence>
<dbReference type="AlphaFoldDB" id="A0A6A0AUG2"/>
<evidence type="ECO:0000313" key="2">
    <source>
        <dbReference type="Proteomes" id="UP000484988"/>
    </source>
</evidence>
<proteinExistence type="predicted"/>
<protein>
    <submittedName>
        <fullName evidence="1">Uncharacterized protein</fullName>
    </submittedName>
</protein>
<sequence>MILVDTARRVRFRGGRTVHAIPDPGARPRVTACGQYPKFAGDRQDTALQDATEVTCKGCRRRP</sequence>
<dbReference type="EMBL" id="BLLG01000006">
    <property type="protein sequence ID" value="GFH36609.1"/>
    <property type="molecule type" value="Genomic_DNA"/>
</dbReference>
<accession>A0A6A0AUG2</accession>
<name>A0A6A0AUG2_9ACTN</name>